<comment type="caution">
    <text evidence="2">The sequence shown here is derived from an EMBL/GenBank/DDBJ whole genome shotgun (WGS) entry which is preliminary data.</text>
</comment>
<gene>
    <name evidence="2" type="ORF">JIN87_15000</name>
</gene>
<evidence type="ECO:0000313" key="2">
    <source>
        <dbReference type="EMBL" id="MBK1878185.1"/>
    </source>
</evidence>
<organism evidence="2 3">
    <name type="scientific">Pelagicoccus mobilis</name>
    <dbReference type="NCBI Taxonomy" id="415221"/>
    <lineage>
        <taxon>Bacteria</taxon>
        <taxon>Pseudomonadati</taxon>
        <taxon>Verrucomicrobiota</taxon>
        <taxon>Opitutia</taxon>
        <taxon>Puniceicoccales</taxon>
        <taxon>Pelagicoccaceae</taxon>
        <taxon>Pelagicoccus</taxon>
    </lineage>
</organism>
<reference evidence="2" key="1">
    <citation type="submission" date="2021-01" db="EMBL/GenBank/DDBJ databases">
        <title>Modified the classification status of verrucomicrobia.</title>
        <authorList>
            <person name="Feng X."/>
        </authorList>
    </citation>
    <scope>NUCLEOTIDE SEQUENCE</scope>
    <source>
        <strain evidence="2">KCTC 13126</strain>
    </source>
</reference>
<protein>
    <submittedName>
        <fullName evidence="2">DUF1579 family protein</fullName>
    </submittedName>
</protein>
<accession>A0A934RV20</accession>
<sequence>MMRPNILLLAALLATSVSQSQDANPNALDFWIGEWEVSWTDQEGKTHQASNSVKRILNGKVILEEFDASDTLGFTGKSHSVLDGLTGKWKQTWVDSNGSYMDFVGTQEGNTFTFSRSYINKEGENVETRMIFREIKSDSLIWDWQGRKDPTGEWNLLWQLHYKRK</sequence>
<dbReference type="EMBL" id="JAENIL010000027">
    <property type="protein sequence ID" value="MBK1878185.1"/>
    <property type="molecule type" value="Genomic_DNA"/>
</dbReference>
<evidence type="ECO:0000256" key="1">
    <source>
        <dbReference type="SAM" id="SignalP"/>
    </source>
</evidence>
<keyword evidence="3" id="KW-1185">Reference proteome</keyword>
<proteinExistence type="predicted"/>
<dbReference type="RefSeq" id="WP_200356398.1">
    <property type="nucleotide sequence ID" value="NZ_JAENIL010000027.1"/>
</dbReference>
<evidence type="ECO:0000313" key="3">
    <source>
        <dbReference type="Proteomes" id="UP000617628"/>
    </source>
</evidence>
<feature type="chain" id="PRO_5037849082" evidence="1">
    <location>
        <begin position="24"/>
        <end position="165"/>
    </location>
</feature>
<dbReference type="AlphaFoldDB" id="A0A934RV20"/>
<keyword evidence="1" id="KW-0732">Signal</keyword>
<feature type="signal peptide" evidence="1">
    <location>
        <begin position="1"/>
        <end position="23"/>
    </location>
</feature>
<name>A0A934RV20_9BACT</name>
<dbReference type="Proteomes" id="UP000617628">
    <property type="component" value="Unassembled WGS sequence"/>
</dbReference>